<reference evidence="18" key="2">
    <citation type="submission" date="2023-05" db="EMBL/GenBank/DDBJ databases">
        <authorList>
            <person name="Schelkunov M.I."/>
        </authorList>
    </citation>
    <scope>NUCLEOTIDE SEQUENCE</scope>
    <source>
        <strain evidence="18">Hsosn_3</strain>
        <tissue evidence="18">Leaf</tissue>
    </source>
</reference>
<keyword evidence="4" id="KW-0963">Cytoplasm</keyword>
<evidence type="ECO:0000256" key="13">
    <source>
        <dbReference type="ARBA" id="ARBA00023242"/>
    </source>
</evidence>
<name>A0AAD8IM74_9APIA</name>
<evidence type="ECO:0000256" key="6">
    <source>
        <dbReference type="ARBA" id="ARBA00022703"/>
    </source>
</evidence>
<evidence type="ECO:0000313" key="19">
    <source>
        <dbReference type="Proteomes" id="UP001237642"/>
    </source>
</evidence>
<dbReference type="GO" id="GO:0051301">
    <property type="term" value="P:cell division"/>
    <property type="evidence" value="ECO:0007669"/>
    <property type="project" value="UniProtKB-KW"/>
</dbReference>
<comment type="subcellular location">
    <subcellularLocation>
        <location evidence="2">Cytoplasm</location>
    </subcellularLocation>
    <subcellularLocation>
        <location evidence="1">Nucleus</location>
    </subcellularLocation>
</comment>
<dbReference type="GO" id="GO:0006302">
    <property type="term" value="P:double-strand break repair"/>
    <property type="evidence" value="ECO:0007669"/>
    <property type="project" value="TreeGrafter"/>
</dbReference>
<keyword evidence="10" id="KW-0833">Ubl conjugation pathway</keyword>
<evidence type="ECO:0000256" key="8">
    <source>
        <dbReference type="ARBA" id="ARBA00022763"/>
    </source>
</evidence>
<keyword evidence="19" id="KW-1185">Reference proteome</keyword>
<keyword evidence="11" id="KW-0156">Chromatin regulator</keyword>
<dbReference type="GO" id="GO:0005737">
    <property type="term" value="C:cytoplasm"/>
    <property type="evidence" value="ECO:0007669"/>
    <property type="project" value="UniProtKB-SubCell"/>
</dbReference>
<evidence type="ECO:0000256" key="2">
    <source>
        <dbReference type="ARBA" id="ARBA00004496"/>
    </source>
</evidence>
<keyword evidence="5" id="KW-0132">Cell division</keyword>
<gene>
    <name evidence="18" type="ORF">POM88_016717</name>
</gene>
<evidence type="ECO:0000256" key="10">
    <source>
        <dbReference type="ARBA" id="ARBA00022786"/>
    </source>
</evidence>
<evidence type="ECO:0000256" key="4">
    <source>
        <dbReference type="ARBA" id="ARBA00022490"/>
    </source>
</evidence>
<keyword evidence="9" id="KW-0498">Mitosis</keyword>
<dbReference type="PANTHER" id="PTHR15189:SF7">
    <property type="entry name" value="BRISC AND BRCA1-A COMPLEX MEMBER 2"/>
    <property type="match status" value="1"/>
</dbReference>
<evidence type="ECO:0000256" key="16">
    <source>
        <dbReference type="ARBA" id="ARBA00032491"/>
    </source>
</evidence>
<keyword evidence="12" id="KW-0234">DNA repair</keyword>
<comment type="similarity">
    <text evidence="15">Belongs to the BABAM2 family.</text>
</comment>
<dbReference type="GO" id="GO:0006325">
    <property type="term" value="P:chromatin organization"/>
    <property type="evidence" value="ECO:0007669"/>
    <property type="project" value="UniProtKB-KW"/>
</dbReference>
<evidence type="ECO:0000256" key="17">
    <source>
        <dbReference type="ARBA" id="ARBA00032630"/>
    </source>
</evidence>
<evidence type="ECO:0000256" key="12">
    <source>
        <dbReference type="ARBA" id="ARBA00023204"/>
    </source>
</evidence>
<evidence type="ECO:0000256" key="15">
    <source>
        <dbReference type="ARBA" id="ARBA00025766"/>
    </source>
</evidence>
<protein>
    <recommendedName>
        <fullName evidence="3">BRISC and BRCA1-A complex member 2</fullName>
    </recommendedName>
    <alternativeName>
        <fullName evidence="16">BRCA1-A complex subunit BRE</fullName>
    </alternativeName>
    <alternativeName>
        <fullName evidence="17">BRCA1/BRCA2-containing complex subunit 45</fullName>
    </alternativeName>
</protein>
<evidence type="ECO:0000256" key="3">
    <source>
        <dbReference type="ARBA" id="ARBA00019438"/>
    </source>
</evidence>
<proteinExistence type="inferred from homology"/>
<sequence length="379" mass="43312">MAIETIPPLINAQLNYLISHSPFPIKVEQMWSGCRNPNLLDRFTLAIPFCLDYIKWDVIYNAHNPLIAPDVIFGPEDESFHPYRGMGDESLSKSKKFSLSGWNYKDPTRLLSLILELRDLYMVYQKKRVGDVDDDRLKFEVGTIISKEGLEMYMSSGVDKTEEVRFAVPLLGMDINKIVSSSSWRQQQKIQLQVIFPVVGKFTNKPPVPRLKLVSTPDLRAFLAVEDVRLPPWSDGMCLAEYLPTLEELLASQIRDAVSSIEVRRQFIVALAPLFGRPLEADPVFCRKASFLAVSGIFTFVVHFTLTLQFPKQPPLLVLQSSQHFDPRGAAIKSPSFTEYPWSPRWDASEMAERIFDFVADECLNFRKICTESVQQQQR</sequence>
<comment type="caution">
    <text evidence="18">The sequence shown here is derived from an EMBL/GenBank/DDBJ whole genome shotgun (WGS) entry which is preliminary data.</text>
</comment>
<evidence type="ECO:0000256" key="5">
    <source>
        <dbReference type="ARBA" id="ARBA00022618"/>
    </source>
</evidence>
<evidence type="ECO:0000256" key="11">
    <source>
        <dbReference type="ARBA" id="ARBA00022853"/>
    </source>
</evidence>
<dbReference type="Proteomes" id="UP001237642">
    <property type="component" value="Unassembled WGS sequence"/>
</dbReference>
<keyword evidence="6" id="KW-0053">Apoptosis</keyword>
<organism evidence="18 19">
    <name type="scientific">Heracleum sosnowskyi</name>
    <dbReference type="NCBI Taxonomy" id="360622"/>
    <lineage>
        <taxon>Eukaryota</taxon>
        <taxon>Viridiplantae</taxon>
        <taxon>Streptophyta</taxon>
        <taxon>Embryophyta</taxon>
        <taxon>Tracheophyta</taxon>
        <taxon>Spermatophyta</taxon>
        <taxon>Magnoliopsida</taxon>
        <taxon>eudicotyledons</taxon>
        <taxon>Gunneridae</taxon>
        <taxon>Pentapetalae</taxon>
        <taxon>asterids</taxon>
        <taxon>campanulids</taxon>
        <taxon>Apiales</taxon>
        <taxon>Apiaceae</taxon>
        <taxon>Apioideae</taxon>
        <taxon>apioid superclade</taxon>
        <taxon>Tordylieae</taxon>
        <taxon>Tordyliinae</taxon>
        <taxon>Heracleum</taxon>
    </lineage>
</organism>
<keyword evidence="8" id="KW-0227">DNA damage</keyword>
<evidence type="ECO:0000256" key="14">
    <source>
        <dbReference type="ARBA" id="ARBA00023306"/>
    </source>
</evidence>
<evidence type="ECO:0000313" key="18">
    <source>
        <dbReference type="EMBL" id="KAK1388539.1"/>
    </source>
</evidence>
<keyword evidence="13" id="KW-0539">Nucleus</keyword>
<keyword evidence="7" id="KW-0677">Repeat</keyword>
<dbReference type="InterPro" id="IPR010358">
    <property type="entry name" value="BRE"/>
</dbReference>
<dbReference type="PANTHER" id="PTHR15189">
    <property type="entry name" value="BRISC AND BRCA1-A COMPLEX MEMBER 2"/>
    <property type="match status" value="1"/>
</dbReference>
<keyword evidence="14" id="KW-0131">Cell cycle</keyword>
<dbReference type="AlphaFoldDB" id="A0AAD8IM74"/>
<reference evidence="18" key="1">
    <citation type="submission" date="2023-02" db="EMBL/GenBank/DDBJ databases">
        <title>Genome of toxic invasive species Heracleum sosnowskyi carries increased number of genes despite the absence of recent whole-genome duplications.</title>
        <authorList>
            <person name="Schelkunov M."/>
            <person name="Shtratnikova V."/>
            <person name="Makarenko M."/>
            <person name="Klepikova A."/>
            <person name="Omelchenko D."/>
            <person name="Novikova G."/>
            <person name="Obukhova E."/>
            <person name="Bogdanov V."/>
            <person name="Penin A."/>
            <person name="Logacheva M."/>
        </authorList>
    </citation>
    <scope>NUCLEOTIDE SEQUENCE</scope>
    <source>
        <strain evidence="18">Hsosn_3</strain>
        <tissue evidence="18">Leaf</tissue>
    </source>
</reference>
<dbReference type="GO" id="GO:0070552">
    <property type="term" value="C:BRISC complex"/>
    <property type="evidence" value="ECO:0007669"/>
    <property type="project" value="InterPro"/>
</dbReference>
<evidence type="ECO:0000256" key="9">
    <source>
        <dbReference type="ARBA" id="ARBA00022776"/>
    </source>
</evidence>
<accession>A0AAD8IM74</accession>
<dbReference type="Pfam" id="PF06113">
    <property type="entry name" value="BRE"/>
    <property type="match status" value="1"/>
</dbReference>
<evidence type="ECO:0000256" key="1">
    <source>
        <dbReference type="ARBA" id="ARBA00004123"/>
    </source>
</evidence>
<evidence type="ECO:0000256" key="7">
    <source>
        <dbReference type="ARBA" id="ARBA00022737"/>
    </source>
</evidence>
<dbReference type="EMBL" id="JAUIZM010000004">
    <property type="protein sequence ID" value="KAK1388539.1"/>
    <property type="molecule type" value="Genomic_DNA"/>
</dbReference>